<proteinExistence type="inferred from homology"/>
<dbReference type="AlphaFoldDB" id="A0A6G0TQE2"/>
<sequence length="209" mass="24007">MSNEMLRENLEAQLERLVQQLSDLEECRSDMTDDEYNESKEDTVEQLKEFNDRLSKITAGDMTIHDNLSIMRLATSAAITKAFQTPSIIKMFAKNEPNALKDKRNQIERNMKLGKLSVEVGNRQKLEVLTALRHLGCELTDSDKTFIREETSKLQSNVSSNGFNISDSLNGFGKYRKLQYVFETGRHYNVKKAYLMFKFSPTTNQCGNE</sequence>
<evidence type="ECO:0000313" key="4">
    <source>
        <dbReference type="EMBL" id="KAE9535920.1"/>
    </source>
</evidence>
<keyword evidence="5" id="KW-1185">Reference proteome</keyword>
<accession>A0A6G0TQE2</accession>
<dbReference type="PANTHER" id="PTHR16505">
    <property type="entry name" value="PROTEIN LZIC"/>
    <property type="match status" value="1"/>
</dbReference>
<organism evidence="4 5">
    <name type="scientific">Aphis glycines</name>
    <name type="common">Soybean aphid</name>
    <dbReference type="NCBI Taxonomy" id="307491"/>
    <lineage>
        <taxon>Eukaryota</taxon>
        <taxon>Metazoa</taxon>
        <taxon>Ecdysozoa</taxon>
        <taxon>Arthropoda</taxon>
        <taxon>Hexapoda</taxon>
        <taxon>Insecta</taxon>
        <taxon>Pterygota</taxon>
        <taxon>Neoptera</taxon>
        <taxon>Paraneoptera</taxon>
        <taxon>Hemiptera</taxon>
        <taxon>Sternorrhyncha</taxon>
        <taxon>Aphidomorpha</taxon>
        <taxon>Aphidoidea</taxon>
        <taxon>Aphididae</taxon>
        <taxon>Aphidini</taxon>
        <taxon>Aphis</taxon>
        <taxon>Aphis</taxon>
    </lineage>
</organism>
<dbReference type="GO" id="GO:0008013">
    <property type="term" value="F:beta-catenin binding"/>
    <property type="evidence" value="ECO:0007669"/>
    <property type="project" value="InterPro"/>
</dbReference>
<evidence type="ECO:0000313" key="5">
    <source>
        <dbReference type="Proteomes" id="UP000475862"/>
    </source>
</evidence>
<dbReference type="Gene3D" id="1.10.10.490">
    <property type="entry name" value="Beta-catenin-interacting ICAT"/>
    <property type="match status" value="1"/>
</dbReference>
<protein>
    <recommendedName>
        <fullName evidence="3">Beta-catenin-interacting ICAT domain-containing protein</fullName>
    </recommendedName>
</protein>
<dbReference type="Proteomes" id="UP000475862">
    <property type="component" value="Unassembled WGS sequence"/>
</dbReference>
<gene>
    <name evidence="4" type="ORF">AGLY_007821</name>
</gene>
<evidence type="ECO:0000256" key="2">
    <source>
        <dbReference type="SAM" id="Coils"/>
    </source>
</evidence>
<reference evidence="4 5" key="1">
    <citation type="submission" date="2019-08" db="EMBL/GenBank/DDBJ databases">
        <title>The genome of the soybean aphid Biotype 1, its phylome, world population structure and adaptation to the North American continent.</title>
        <authorList>
            <person name="Giordano R."/>
            <person name="Donthu R.K."/>
            <person name="Hernandez A.G."/>
            <person name="Wright C.L."/>
            <person name="Zimin A.V."/>
        </authorList>
    </citation>
    <scope>NUCLEOTIDE SEQUENCE [LARGE SCALE GENOMIC DNA]</scope>
    <source>
        <tissue evidence="4">Whole aphids</tissue>
    </source>
</reference>
<feature type="coiled-coil region" evidence="2">
    <location>
        <begin position="7"/>
        <end position="34"/>
    </location>
</feature>
<dbReference type="EMBL" id="VYZN01000025">
    <property type="protein sequence ID" value="KAE9535920.1"/>
    <property type="molecule type" value="Genomic_DNA"/>
</dbReference>
<name>A0A6G0TQE2_APHGL</name>
<dbReference type="InterPro" id="IPR040065">
    <property type="entry name" value="LZIC"/>
</dbReference>
<feature type="domain" description="Beta-catenin-interacting ICAT" evidence="3">
    <location>
        <begin position="107"/>
        <end position="157"/>
    </location>
</feature>
<dbReference type="InterPro" id="IPR036911">
    <property type="entry name" value="ICAT_sf"/>
</dbReference>
<dbReference type="SUPFAM" id="SSF81730">
    <property type="entry name" value="beta-catenin-interacting protein ICAT"/>
    <property type="match status" value="1"/>
</dbReference>
<comment type="caution">
    <text evidence="4">The sequence shown here is derived from an EMBL/GenBank/DDBJ whole genome shotgun (WGS) entry which is preliminary data.</text>
</comment>
<dbReference type="PANTHER" id="PTHR16505:SF8">
    <property type="entry name" value="PROTEIN LZIC"/>
    <property type="match status" value="1"/>
</dbReference>
<evidence type="ECO:0000256" key="1">
    <source>
        <dbReference type="ARBA" id="ARBA00006505"/>
    </source>
</evidence>
<dbReference type="OrthoDB" id="10262856at2759"/>
<comment type="similarity">
    <text evidence="1">Belongs to the CTNNBIP1 family.</text>
</comment>
<dbReference type="Pfam" id="PF06384">
    <property type="entry name" value="ICAT"/>
    <property type="match status" value="1"/>
</dbReference>
<keyword evidence="2" id="KW-0175">Coiled coil</keyword>
<dbReference type="InterPro" id="IPR009428">
    <property type="entry name" value="ICAT_dom"/>
</dbReference>
<evidence type="ECO:0000259" key="3">
    <source>
        <dbReference type="Pfam" id="PF06384"/>
    </source>
</evidence>